<evidence type="ECO:0000313" key="1">
    <source>
        <dbReference type="EMBL" id="OUP67140.1"/>
    </source>
</evidence>
<evidence type="ECO:0000313" key="2">
    <source>
        <dbReference type="Proteomes" id="UP000196386"/>
    </source>
</evidence>
<comment type="caution">
    <text evidence="1">The sequence shown here is derived from an EMBL/GenBank/DDBJ whole genome shotgun (WGS) entry which is preliminary data.</text>
</comment>
<sequence length="407" mass="47543">MIYRRFSKRQKMTLLWWKMKKYQSKDGIICDGSIRSGKTISMTVGFILWSMTRFNNQSFAICGRTIEALRRNVIVHIPTWLEGLFTVTERRSENKMVVTIGNRSNTYYLFGGRDESSYTLIQGITLAGVLFDEVALMPRSFVEQAMARCSVSGSKFWFNCNPESPGHWFYTEWICKCAEHNMLYLHFTMDDNLSLDDKIKARYEGMYSGVFYDRYIKGLWRVAEGLIYTMFNKDYHVVPSVQRPYEAYMISCDYGTLNPTSAGLWGLAQGKWYRIREYYYDGRKKQYQRTDEEHYKAIEELAGSLPVHKIIVDPSAASFIEVIRRHDRFMVEQASNHVLDGIRDVATRLNAGDIFICDCCADCIREFGLYRWDEKAAEDRPLKTNDHAMDDVRYFVRAAFAPSRFSF</sequence>
<proteinExistence type="predicted"/>
<accession>A0A1Y4MPW1</accession>
<protein>
    <submittedName>
        <fullName evidence="1">Terminase</fullName>
    </submittedName>
</protein>
<dbReference type="InterPro" id="IPR006437">
    <property type="entry name" value="Phage_terminase_lsu"/>
</dbReference>
<dbReference type="InterPro" id="IPR027417">
    <property type="entry name" value="P-loop_NTPase"/>
</dbReference>
<gene>
    <name evidence="1" type="ORF">B5F11_18690</name>
</gene>
<name>A0A1Y4MPW1_9FIRM</name>
<dbReference type="EMBL" id="NFKP01000036">
    <property type="protein sequence ID" value="OUP67140.1"/>
    <property type="molecule type" value="Genomic_DNA"/>
</dbReference>
<dbReference type="Gene3D" id="3.30.420.280">
    <property type="match status" value="1"/>
</dbReference>
<dbReference type="NCBIfam" id="TIGR01547">
    <property type="entry name" value="phage_term_2"/>
    <property type="match status" value="1"/>
</dbReference>
<organism evidence="1 2">
    <name type="scientific">Anaerotruncus colihominis</name>
    <dbReference type="NCBI Taxonomy" id="169435"/>
    <lineage>
        <taxon>Bacteria</taxon>
        <taxon>Bacillati</taxon>
        <taxon>Bacillota</taxon>
        <taxon>Clostridia</taxon>
        <taxon>Eubacteriales</taxon>
        <taxon>Oscillospiraceae</taxon>
        <taxon>Anaerotruncus</taxon>
    </lineage>
</organism>
<dbReference type="Pfam" id="PF03237">
    <property type="entry name" value="Terminase_6N"/>
    <property type="match status" value="1"/>
</dbReference>
<dbReference type="Gene3D" id="3.40.50.300">
    <property type="entry name" value="P-loop containing nucleotide triphosphate hydrolases"/>
    <property type="match status" value="1"/>
</dbReference>
<reference evidence="2" key="1">
    <citation type="submission" date="2017-04" db="EMBL/GenBank/DDBJ databases">
        <title>Function of individual gut microbiota members based on whole genome sequencing of pure cultures obtained from chicken caecum.</title>
        <authorList>
            <person name="Medvecky M."/>
            <person name="Cejkova D."/>
            <person name="Polansky O."/>
            <person name="Karasova D."/>
            <person name="Kubasova T."/>
            <person name="Cizek A."/>
            <person name="Rychlik I."/>
        </authorList>
    </citation>
    <scope>NUCLEOTIDE SEQUENCE [LARGE SCALE GENOMIC DNA]</scope>
    <source>
        <strain evidence="2">An175</strain>
    </source>
</reference>
<dbReference type="AlphaFoldDB" id="A0A1Y4MPW1"/>
<dbReference type="RefSeq" id="WP_087303320.1">
    <property type="nucleotide sequence ID" value="NZ_NFKP01000036.1"/>
</dbReference>
<dbReference type="Proteomes" id="UP000196386">
    <property type="component" value="Unassembled WGS sequence"/>
</dbReference>